<keyword evidence="3 8" id="KW-0479">Metal-binding</keyword>
<comment type="caution">
    <text evidence="11">The sequence shown here is derived from an EMBL/GenBank/DDBJ whole genome shotgun (WGS) entry which is preliminary data.</text>
</comment>
<evidence type="ECO:0000256" key="6">
    <source>
        <dbReference type="ARBA" id="ARBA00023004"/>
    </source>
</evidence>
<dbReference type="Pfam" id="PF10531">
    <property type="entry name" value="SLBB"/>
    <property type="match status" value="1"/>
</dbReference>
<keyword evidence="1 8" id="KW-0813">Transport</keyword>
<organism evidence="11 12">
    <name type="scientific">Colwellia hornerae</name>
    <dbReference type="NCBI Taxonomy" id="89402"/>
    <lineage>
        <taxon>Bacteria</taxon>
        <taxon>Pseudomonadati</taxon>
        <taxon>Pseudomonadota</taxon>
        <taxon>Gammaproteobacteria</taxon>
        <taxon>Alteromonadales</taxon>
        <taxon>Colwelliaceae</taxon>
        <taxon>Colwellia</taxon>
    </lineage>
</organism>
<dbReference type="InterPro" id="IPR011538">
    <property type="entry name" value="Nuo51_FMN-bd"/>
</dbReference>
<reference evidence="11 12" key="1">
    <citation type="submission" date="2019-08" db="EMBL/GenBank/DDBJ databases">
        <title>Genomes of sea-ice associated Colwellia species.</title>
        <authorList>
            <person name="Bowman J.P."/>
        </authorList>
    </citation>
    <scope>NUCLEOTIDE SEQUENCE [LARGE SCALE GENOMIC DNA]</scope>
    <source>
        <strain evidence="11 12">ACAM 607</strain>
    </source>
</reference>
<feature type="binding site" evidence="8">
    <location>
        <position position="384"/>
    </location>
    <ligand>
        <name>[4Fe-4S] cluster</name>
        <dbReference type="ChEBI" id="CHEBI:49883"/>
        <label>1</label>
    </ligand>
</feature>
<dbReference type="InterPro" id="IPR037225">
    <property type="entry name" value="Nuo51_FMN-bd_sf"/>
</dbReference>
<dbReference type="NCBIfam" id="NF003454">
    <property type="entry name" value="PRK05035.1"/>
    <property type="match status" value="1"/>
</dbReference>
<feature type="domain" description="4Fe-4S ferredoxin-type" evidence="10">
    <location>
        <begin position="371"/>
        <end position="401"/>
    </location>
</feature>
<feature type="binding site" evidence="8">
    <location>
        <position position="420"/>
    </location>
    <ligand>
        <name>[4Fe-4S] cluster</name>
        <dbReference type="ChEBI" id="CHEBI:49883"/>
        <label>2</label>
    </ligand>
</feature>
<dbReference type="Pfam" id="PF01512">
    <property type="entry name" value="Complex1_51K"/>
    <property type="match status" value="1"/>
</dbReference>
<sequence>MGSVIERIKRANFWTFHGGIHPPEQKFLTTDKPIRAVSIPEQLILPLQQHIGIAADLRVKIGDKVLKGQALTQSMHPMAVPIHAPTSGTITAIKDAVIAHPSGLSELCLFITPDGEDTWQERHICTDVSKLSHNEIIDKISSAGISGMGGAGFPTQVKISTRDKIQFLIINAAECEPYISADDLLIREHSPSILDGINILDRILSPEHILIGIENNKPEAIKVLQQATANNEKIQVCVLPTKYPTGGEKQLIQILTGQEVPSGVFPSSLGIVMQNIATCFAIADAVINDIPLIKRVVTVSGQALQKPQNVWSLLGTPVGFLLEQCGYPNKDKKHIIMGGPMMGYSLPSDQVPVVKTTNCILAPSEQEISSPYSTGTKEVECIRCGQCSDVCPSQLLPQELQWSAKAKDHQQLDKLNLFDCIECGACAYVCPSQIPLVHYYRVAKSEIRQQKQLDIKAEHAKVRFEARKERLARDKIAREEKHKAAAQARKARMNSGTSEAKTEKSAVAAALARVKAKKAQQTQGSDSVAAQTVAPPADNEQKSQVSAAIARAKAKKLAAQKNVATYKSEPENKLDDVKPTADDKKAKIAAAVAKAKARKLTEKNNDNAVDSDLAVDDNITNEAAVLASQAEAVVPANDKKAKIAAAVAKAKARKLAEKNNDNAVDSDLAVDDNITNEAAVLASQAEAVVPANDKKAKIAAAVAKAKARKLAQQQDKLAATPSEEKTNKHVKSEST</sequence>
<dbReference type="Pfam" id="PF13375">
    <property type="entry name" value="RnfC_N"/>
    <property type="match status" value="1"/>
</dbReference>
<evidence type="ECO:0000259" key="10">
    <source>
        <dbReference type="PROSITE" id="PS51379"/>
    </source>
</evidence>
<evidence type="ECO:0000256" key="5">
    <source>
        <dbReference type="ARBA" id="ARBA00022982"/>
    </source>
</evidence>
<dbReference type="EMBL" id="VOLR01000004">
    <property type="protein sequence ID" value="TWX62056.1"/>
    <property type="molecule type" value="Genomic_DNA"/>
</dbReference>
<gene>
    <name evidence="11" type="primary">rsxC</name>
    <name evidence="8" type="synonym">rnfC</name>
    <name evidence="11" type="ORF">ESZ26_03495</name>
</gene>
<evidence type="ECO:0000256" key="7">
    <source>
        <dbReference type="ARBA" id="ARBA00023014"/>
    </source>
</evidence>
<dbReference type="HAMAP" id="MF_00461">
    <property type="entry name" value="RsxC_RnfC"/>
    <property type="match status" value="1"/>
</dbReference>
<keyword evidence="7 8" id="KW-0411">Iron-sulfur</keyword>
<dbReference type="PANTHER" id="PTHR43034:SF2">
    <property type="entry name" value="ION-TRANSLOCATING OXIDOREDUCTASE COMPLEX SUBUNIT C"/>
    <property type="match status" value="1"/>
</dbReference>
<accession>A0ABY3HF26</accession>
<keyword evidence="8" id="KW-1003">Cell membrane</keyword>
<dbReference type="NCBIfam" id="TIGR01945">
    <property type="entry name" value="rnfC"/>
    <property type="match status" value="1"/>
</dbReference>
<feature type="binding site" evidence="8">
    <location>
        <position position="426"/>
    </location>
    <ligand>
        <name>[4Fe-4S] cluster</name>
        <dbReference type="ChEBI" id="CHEBI:49883"/>
        <label>2</label>
    </ligand>
</feature>
<evidence type="ECO:0000256" key="8">
    <source>
        <dbReference type="HAMAP-Rule" id="MF_00461"/>
    </source>
</evidence>
<dbReference type="InterPro" id="IPR010208">
    <property type="entry name" value="Ion_transpt_RnfC/RsxC"/>
</dbReference>
<evidence type="ECO:0000313" key="11">
    <source>
        <dbReference type="EMBL" id="TWX62056.1"/>
    </source>
</evidence>
<comment type="function">
    <text evidence="8">Part of a membrane-bound complex that couples electron transfer with translocation of ions across the membrane.</text>
</comment>
<keyword evidence="8" id="KW-0997">Cell inner membrane</keyword>
<proteinExistence type="inferred from homology"/>
<comment type="cofactor">
    <cofactor evidence="8">
        <name>[4Fe-4S] cluster</name>
        <dbReference type="ChEBI" id="CHEBI:49883"/>
    </cofactor>
    <text evidence="8">Binds 2 [4Fe-4S] clusters per subunit.</text>
</comment>
<comment type="subunit">
    <text evidence="8">The complex is composed of six subunits: RnfA, RnfB, RnfC, RnfD, RnfE and RnfG.</text>
</comment>
<dbReference type="InterPro" id="IPR017900">
    <property type="entry name" value="4Fe4S_Fe_S_CS"/>
</dbReference>
<evidence type="ECO:0000256" key="3">
    <source>
        <dbReference type="ARBA" id="ARBA00022723"/>
    </source>
</evidence>
<feature type="binding site" evidence="8">
    <location>
        <position position="387"/>
    </location>
    <ligand>
        <name>[4Fe-4S] cluster</name>
        <dbReference type="ChEBI" id="CHEBI:49883"/>
        <label>1</label>
    </ligand>
</feature>
<protein>
    <recommendedName>
        <fullName evidence="8">Ion-translocating oxidoreductase complex subunit C</fullName>
        <ecNumber evidence="8">7.-.-.-</ecNumber>
    </recommendedName>
    <alternativeName>
        <fullName evidence="8">Rnf electron transport complex subunit C</fullName>
    </alternativeName>
</protein>
<evidence type="ECO:0000313" key="12">
    <source>
        <dbReference type="Proteomes" id="UP000321525"/>
    </source>
</evidence>
<evidence type="ECO:0000256" key="1">
    <source>
        <dbReference type="ARBA" id="ARBA00022448"/>
    </source>
</evidence>
<feature type="compositionally biased region" description="Low complexity" evidence="9">
    <location>
        <begin position="710"/>
        <end position="719"/>
    </location>
</feature>
<evidence type="ECO:0000256" key="2">
    <source>
        <dbReference type="ARBA" id="ARBA00022485"/>
    </source>
</evidence>
<dbReference type="Pfam" id="PF12838">
    <property type="entry name" value="Fer4_7"/>
    <property type="match status" value="1"/>
</dbReference>
<dbReference type="RefSeq" id="WP_146798092.1">
    <property type="nucleotide sequence ID" value="NZ_VOLP01000005.1"/>
</dbReference>
<feature type="binding site" evidence="8">
    <location>
        <position position="423"/>
    </location>
    <ligand>
        <name>[4Fe-4S] cluster</name>
        <dbReference type="ChEBI" id="CHEBI:49883"/>
        <label>2</label>
    </ligand>
</feature>
<keyword evidence="8" id="KW-1278">Translocase</keyword>
<feature type="compositionally biased region" description="Basic and acidic residues" evidence="9">
    <location>
        <begin position="722"/>
        <end position="735"/>
    </location>
</feature>
<keyword evidence="2 8" id="KW-0004">4Fe-4S</keyword>
<dbReference type="InterPro" id="IPR019554">
    <property type="entry name" value="Soluble_ligand-bd"/>
</dbReference>
<feature type="binding site" evidence="8">
    <location>
        <position position="430"/>
    </location>
    <ligand>
        <name>[4Fe-4S] cluster</name>
        <dbReference type="ChEBI" id="CHEBI:49883"/>
        <label>1</label>
    </ligand>
</feature>
<dbReference type="InterPro" id="IPR017896">
    <property type="entry name" value="4Fe4S_Fe-S-bd"/>
</dbReference>
<comment type="subcellular location">
    <subcellularLocation>
        <location evidence="8">Cell inner membrane</location>
        <topology evidence="8">Peripheral membrane protein</topology>
    </subcellularLocation>
</comment>
<feature type="region of interest" description="Disordered" evidence="9">
    <location>
        <begin position="710"/>
        <end position="735"/>
    </location>
</feature>
<evidence type="ECO:0000256" key="9">
    <source>
        <dbReference type="SAM" id="MobiDB-lite"/>
    </source>
</evidence>
<dbReference type="PROSITE" id="PS00198">
    <property type="entry name" value="4FE4S_FER_1"/>
    <property type="match status" value="1"/>
</dbReference>
<feature type="compositionally biased region" description="Polar residues" evidence="9">
    <location>
        <begin position="520"/>
        <end position="530"/>
    </location>
</feature>
<feature type="domain" description="4Fe-4S ferredoxin-type" evidence="10">
    <location>
        <begin position="411"/>
        <end position="440"/>
    </location>
</feature>
<feature type="binding site" evidence="8">
    <location>
        <position position="391"/>
    </location>
    <ligand>
        <name>[4Fe-4S] cluster</name>
        <dbReference type="ChEBI" id="CHEBI:49883"/>
        <label>2</label>
    </ligand>
</feature>
<keyword evidence="4 8" id="KW-0677">Repeat</keyword>
<comment type="similarity">
    <text evidence="8">Belongs to the 4Fe4S bacterial-type ferredoxin family. RnfC subfamily.</text>
</comment>
<dbReference type="SUPFAM" id="SSF46548">
    <property type="entry name" value="alpha-helical ferredoxin"/>
    <property type="match status" value="1"/>
</dbReference>
<evidence type="ECO:0000256" key="4">
    <source>
        <dbReference type="ARBA" id="ARBA00022737"/>
    </source>
</evidence>
<feature type="region of interest" description="Disordered" evidence="9">
    <location>
        <begin position="518"/>
        <end position="541"/>
    </location>
</feature>
<keyword evidence="12" id="KW-1185">Reference proteome</keyword>
<dbReference type="InterPro" id="IPR026902">
    <property type="entry name" value="RnfC_N"/>
</dbReference>
<dbReference type="Gene3D" id="3.30.70.20">
    <property type="match status" value="1"/>
</dbReference>
<dbReference type="PROSITE" id="PS51379">
    <property type="entry name" value="4FE4S_FER_2"/>
    <property type="match status" value="2"/>
</dbReference>
<feature type="binding site" evidence="8">
    <location>
        <position position="381"/>
    </location>
    <ligand>
        <name>[4Fe-4S] cluster</name>
        <dbReference type="ChEBI" id="CHEBI:49883"/>
        <label>1</label>
    </ligand>
</feature>
<keyword evidence="5 8" id="KW-0249">Electron transport</keyword>
<dbReference type="Proteomes" id="UP000321525">
    <property type="component" value="Unassembled WGS sequence"/>
</dbReference>
<dbReference type="EC" id="7.-.-.-" evidence="8"/>
<dbReference type="Gene3D" id="3.40.50.11540">
    <property type="entry name" value="NADH-ubiquinone oxidoreductase 51kDa subunit"/>
    <property type="match status" value="1"/>
</dbReference>
<dbReference type="SUPFAM" id="SSF142019">
    <property type="entry name" value="Nqo1 FMN-binding domain-like"/>
    <property type="match status" value="1"/>
</dbReference>
<dbReference type="PANTHER" id="PTHR43034">
    <property type="entry name" value="ION-TRANSLOCATING OXIDOREDUCTASE COMPLEX SUBUNIT C"/>
    <property type="match status" value="1"/>
</dbReference>
<keyword evidence="8" id="KW-0472">Membrane</keyword>
<name>A0ABY3HF26_9GAMM</name>
<keyword evidence="6 8" id="KW-0408">Iron</keyword>